<evidence type="ECO:0000256" key="2">
    <source>
        <dbReference type="PIRNR" id="PIRNR001365"/>
    </source>
</evidence>
<dbReference type="Proteomes" id="UP000316291">
    <property type="component" value="Unassembled WGS sequence"/>
</dbReference>
<dbReference type="CDD" id="cd00408">
    <property type="entry name" value="DHDPS-like"/>
    <property type="match status" value="1"/>
</dbReference>
<dbReference type="PRINTS" id="PR00146">
    <property type="entry name" value="DHPICSNTHASE"/>
</dbReference>
<evidence type="ECO:0000313" key="4">
    <source>
        <dbReference type="Proteomes" id="UP000316291"/>
    </source>
</evidence>
<dbReference type="Pfam" id="PF00701">
    <property type="entry name" value="DHDPS"/>
    <property type="match status" value="1"/>
</dbReference>
<dbReference type="PIRSF" id="PIRSF001365">
    <property type="entry name" value="DHDPS"/>
    <property type="match status" value="1"/>
</dbReference>
<dbReference type="SMART" id="SM01130">
    <property type="entry name" value="DHDPS"/>
    <property type="match status" value="1"/>
</dbReference>
<dbReference type="SUPFAM" id="SSF51569">
    <property type="entry name" value="Aldolase"/>
    <property type="match status" value="1"/>
</dbReference>
<dbReference type="PANTHER" id="PTHR12128">
    <property type="entry name" value="DIHYDRODIPICOLINATE SYNTHASE"/>
    <property type="match status" value="1"/>
</dbReference>
<dbReference type="PANTHER" id="PTHR12128:SF72">
    <property type="entry name" value="DIHYDRODIPICOLINATE SYNTHASE"/>
    <property type="match status" value="1"/>
</dbReference>
<keyword evidence="4" id="KW-1185">Reference proteome</keyword>
<organism evidence="3 4">
    <name type="scientific">Bradyrhizobium huanghuaihaiense</name>
    <dbReference type="NCBI Taxonomy" id="990078"/>
    <lineage>
        <taxon>Bacteria</taxon>
        <taxon>Pseudomonadati</taxon>
        <taxon>Pseudomonadota</taxon>
        <taxon>Alphaproteobacteria</taxon>
        <taxon>Hyphomicrobiales</taxon>
        <taxon>Nitrobacteraceae</taxon>
        <taxon>Bradyrhizobium</taxon>
    </lineage>
</organism>
<keyword evidence="1 2" id="KW-0456">Lyase</keyword>
<evidence type="ECO:0000256" key="1">
    <source>
        <dbReference type="ARBA" id="ARBA00023239"/>
    </source>
</evidence>
<evidence type="ECO:0000313" key="3">
    <source>
        <dbReference type="EMBL" id="TWI75135.1"/>
    </source>
</evidence>
<dbReference type="AlphaFoldDB" id="A0A562S1J2"/>
<reference evidence="3 4" key="1">
    <citation type="journal article" date="2015" name="Stand. Genomic Sci.">
        <title>Genomic Encyclopedia of Bacterial and Archaeal Type Strains, Phase III: the genomes of soil and plant-associated and newly described type strains.</title>
        <authorList>
            <person name="Whitman W.B."/>
            <person name="Woyke T."/>
            <person name="Klenk H.P."/>
            <person name="Zhou Y."/>
            <person name="Lilburn T.G."/>
            <person name="Beck B.J."/>
            <person name="De Vos P."/>
            <person name="Vandamme P."/>
            <person name="Eisen J.A."/>
            <person name="Garrity G."/>
            <person name="Hugenholtz P."/>
            <person name="Kyrpides N.C."/>
        </authorList>
    </citation>
    <scope>NUCLEOTIDE SEQUENCE [LARGE SCALE GENOMIC DNA]</scope>
    <source>
        <strain evidence="3 4">CGMCC 1.10948</strain>
    </source>
</reference>
<comment type="similarity">
    <text evidence="2">Belongs to the DapA family.</text>
</comment>
<dbReference type="Gene3D" id="3.20.20.70">
    <property type="entry name" value="Aldolase class I"/>
    <property type="match status" value="1"/>
</dbReference>
<accession>A0A562S1J2</accession>
<dbReference type="GO" id="GO:0008840">
    <property type="term" value="F:4-hydroxy-tetrahydrodipicolinate synthase activity"/>
    <property type="evidence" value="ECO:0007669"/>
    <property type="project" value="TreeGrafter"/>
</dbReference>
<proteinExistence type="inferred from homology"/>
<comment type="caution">
    <text evidence="3">The sequence shown here is derived from an EMBL/GenBank/DDBJ whole genome shotgun (WGS) entry which is preliminary data.</text>
</comment>
<sequence length="318" mass="33329">MSKPMKKPDLRGVTVATVLPFRDDSSIDWDGYARVLDYCACPDGIAAVFVNGHAGEGGSLSDDERQAVIERTRRQIGSKPLLAGIIAHSTAEAIHQAQLAEAAGADCAVLFPPAPLGGGASATSRAPLAFVQAVSSAIGIPVSIFQYPLASGFGYSPETLAKIAALDSVIAVKEGSDTMLAYDENRRAVKQADPSVAILPSNFNWFLPQLAVGGDGILSGLVSLAPHLFAELWQASLADDLNAMRAVNERLYPIVRSIYGPAPIMDMHTRMKVGLKALGLIRNADPRPPLLPVLPALCDAIATTVGAARAAGDIRNVA</sequence>
<name>A0A562S1J2_9BRAD</name>
<dbReference type="OrthoDB" id="199953at2"/>
<dbReference type="EMBL" id="VLLA01000002">
    <property type="protein sequence ID" value="TWI75135.1"/>
    <property type="molecule type" value="Genomic_DNA"/>
</dbReference>
<dbReference type="RefSeq" id="WP_018647580.1">
    <property type="nucleotide sequence ID" value="NZ_VLLA01000002.1"/>
</dbReference>
<dbReference type="InterPro" id="IPR002220">
    <property type="entry name" value="DapA-like"/>
</dbReference>
<gene>
    <name evidence="3" type="ORF">IQ16_01430</name>
</gene>
<protein>
    <submittedName>
        <fullName evidence="3">4-hydroxy-tetrahydrodipicolinate synthase</fullName>
    </submittedName>
</protein>
<dbReference type="InterPro" id="IPR013785">
    <property type="entry name" value="Aldolase_TIM"/>
</dbReference>